<accession>A0ABT5NQ30</accession>
<comment type="caution">
    <text evidence="1">The sequence shown here is derived from an EMBL/GenBank/DDBJ whole genome shotgun (WGS) entry which is preliminary data.</text>
</comment>
<sequence length="218" mass="24447">MCLLPLMAWADEPRIDPHADLLYRQALPLLQSADTQSSTLSLNDRPSEKDLMSQVQALGRSLEPAVNLLQKAAELNHPVAQYRLALHYITYLPAAEISSAVCPLLDASLHQGFAPAALAVEGWCPNLREQAGYRRALERANSQASQFAAYYPQPAIRLQCLRERPKGLAMQWGRQRDFQAEVYRLLASVDRVHRTQYFQKAVDINGCATAQRHLISLN</sequence>
<reference evidence="1 2" key="1">
    <citation type="submission" date="2022-05" db="EMBL/GenBank/DDBJ databases">
        <title>Novel Pseudomonas spp. Isolated from a Rainbow Trout Aquaculture Facility.</title>
        <authorList>
            <person name="Testerman T."/>
            <person name="Graf J."/>
        </authorList>
    </citation>
    <scope>NUCLEOTIDE SEQUENCE [LARGE SCALE GENOMIC DNA]</scope>
    <source>
        <strain evidence="1 2">ID681</strain>
    </source>
</reference>
<organism evidence="1 2">
    <name type="scientific">Pseudomonas fontis</name>
    <dbReference type="NCBI Taxonomy" id="2942633"/>
    <lineage>
        <taxon>Bacteria</taxon>
        <taxon>Pseudomonadati</taxon>
        <taxon>Pseudomonadota</taxon>
        <taxon>Gammaproteobacteria</taxon>
        <taxon>Pseudomonadales</taxon>
        <taxon>Pseudomonadaceae</taxon>
        <taxon>Pseudomonas</taxon>
    </lineage>
</organism>
<gene>
    <name evidence="1" type="ORF">M5G11_06915</name>
</gene>
<dbReference type="RefSeq" id="WP_273911256.1">
    <property type="nucleotide sequence ID" value="NZ_JAMDGX010000038.1"/>
</dbReference>
<proteinExistence type="predicted"/>
<protein>
    <submittedName>
        <fullName evidence="1">Sel1 repeat family protein</fullName>
    </submittedName>
</protein>
<evidence type="ECO:0000313" key="2">
    <source>
        <dbReference type="Proteomes" id="UP001148203"/>
    </source>
</evidence>
<dbReference type="EMBL" id="JAMDGY010000017">
    <property type="protein sequence ID" value="MDD0990270.1"/>
    <property type="molecule type" value="Genomic_DNA"/>
</dbReference>
<evidence type="ECO:0000313" key="1">
    <source>
        <dbReference type="EMBL" id="MDD0990270.1"/>
    </source>
</evidence>
<keyword evidence="2" id="KW-1185">Reference proteome</keyword>
<name>A0ABT5NQ30_9PSED</name>
<dbReference type="Proteomes" id="UP001148203">
    <property type="component" value="Unassembled WGS sequence"/>
</dbReference>